<gene>
    <name evidence="1" type="ORF">RirG_049100</name>
</gene>
<accession>A0A015JYR4</accession>
<organism evidence="1 2">
    <name type="scientific">Rhizophagus irregularis (strain DAOM 197198w)</name>
    <name type="common">Glomus intraradices</name>
    <dbReference type="NCBI Taxonomy" id="1432141"/>
    <lineage>
        <taxon>Eukaryota</taxon>
        <taxon>Fungi</taxon>
        <taxon>Fungi incertae sedis</taxon>
        <taxon>Mucoromycota</taxon>
        <taxon>Glomeromycotina</taxon>
        <taxon>Glomeromycetes</taxon>
        <taxon>Glomerales</taxon>
        <taxon>Glomeraceae</taxon>
        <taxon>Rhizophagus</taxon>
    </lineage>
</organism>
<comment type="caution">
    <text evidence="1">The sequence shown here is derived from an EMBL/GenBank/DDBJ whole genome shotgun (WGS) entry which is preliminary data.</text>
</comment>
<dbReference type="Proteomes" id="UP000022910">
    <property type="component" value="Unassembled WGS sequence"/>
</dbReference>
<protein>
    <submittedName>
        <fullName evidence="1">Uncharacterized protein</fullName>
    </submittedName>
</protein>
<dbReference type="EMBL" id="JEMT01012763">
    <property type="protein sequence ID" value="EXX74657.1"/>
    <property type="molecule type" value="Genomic_DNA"/>
</dbReference>
<keyword evidence="2" id="KW-1185">Reference proteome</keyword>
<dbReference type="HOGENOM" id="CLU_031651_2_1_1"/>
<dbReference type="AlphaFoldDB" id="A0A015JYR4"/>
<name>A0A015JYR4_RHIIW</name>
<dbReference type="OrthoDB" id="2425734at2759"/>
<proteinExistence type="predicted"/>
<sequence length="170" mass="19501">MHRFWLNSRNIQESRITGSELFPGSMLKPVFENVRLSSSMLDLMAEYYSATYETLNFRKPFGEGEADSIVIRVSIDKFGRCQIGSEVFGSGVSARHTNSSFVLAKFITNDGVVDTYPGQIQYFFTHTVDLPDGPTKHHLAYIRWYQHTNSADTRFYFSIDDEERSCNVEL</sequence>
<reference evidence="1 2" key="1">
    <citation type="submission" date="2014-02" db="EMBL/GenBank/DDBJ databases">
        <title>Single nucleus genome sequencing reveals high similarity among nuclei of an endomycorrhizal fungus.</title>
        <authorList>
            <person name="Lin K."/>
            <person name="Geurts R."/>
            <person name="Zhang Z."/>
            <person name="Limpens E."/>
            <person name="Saunders D.G."/>
            <person name="Mu D."/>
            <person name="Pang E."/>
            <person name="Cao H."/>
            <person name="Cha H."/>
            <person name="Lin T."/>
            <person name="Zhou Q."/>
            <person name="Shang Y."/>
            <person name="Li Y."/>
            <person name="Ivanov S."/>
            <person name="Sharma T."/>
            <person name="Velzen R.V."/>
            <person name="Ruijter N.D."/>
            <person name="Aanen D.K."/>
            <person name="Win J."/>
            <person name="Kamoun S."/>
            <person name="Bisseling T."/>
            <person name="Huang S."/>
        </authorList>
    </citation>
    <scope>NUCLEOTIDE SEQUENCE [LARGE SCALE GENOMIC DNA]</scope>
    <source>
        <strain evidence="2">DAOM197198w</strain>
    </source>
</reference>
<evidence type="ECO:0000313" key="1">
    <source>
        <dbReference type="EMBL" id="EXX74657.1"/>
    </source>
</evidence>
<evidence type="ECO:0000313" key="2">
    <source>
        <dbReference type="Proteomes" id="UP000022910"/>
    </source>
</evidence>